<proteinExistence type="predicted"/>
<evidence type="ECO:0000313" key="2">
    <source>
        <dbReference type="Proteomes" id="UP000184310"/>
    </source>
</evidence>
<evidence type="ECO:0000313" key="1">
    <source>
        <dbReference type="EMBL" id="SHK78778.1"/>
    </source>
</evidence>
<dbReference type="Proteomes" id="UP000184310">
    <property type="component" value="Unassembled WGS sequence"/>
</dbReference>
<dbReference type="OrthoDB" id="5393676at2"/>
<dbReference type="RefSeq" id="WP_072993704.1">
    <property type="nucleotide sequence ID" value="NZ_FQZB01000028.1"/>
</dbReference>
<dbReference type="STRING" id="1121302.SAMN02745163_04461"/>
<accession>A0A1M6VBE8</accession>
<protein>
    <recommendedName>
        <fullName evidence="3">DUF3793 family protein</fullName>
    </recommendedName>
</protein>
<dbReference type="InterPro" id="IPR024523">
    <property type="entry name" value="DUF3793"/>
</dbReference>
<reference evidence="1 2" key="1">
    <citation type="submission" date="2016-11" db="EMBL/GenBank/DDBJ databases">
        <authorList>
            <person name="Jaros S."/>
            <person name="Januszkiewicz K."/>
            <person name="Wedrychowicz H."/>
        </authorList>
    </citation>
    <scope>NUCLEOTIDE SEQUENCE [LARGE SCALE GENOMIC DNA]</scope>
    <source>
        <strain evidence="1 2">DSM 21758</strain>
    </source>
</reference>
<dbReference type="Pfam" id="PF12672">
    <property type="entry name" value="DUF3793"/>
    <property type="match status" value="1"/>
</dbReference>
<keyword evidence="2" id="KW-1185">Reference proteome</keyword>
<sequence length="211" mass="24732">MIRFFDKLNDLNDTEYMKRLVTYLIAPVLTGIKPSSTITLNDEKRKLCSRFLEYGDEFIKSLDLNYKIMKTSPKGIVILVYNKSQLEKYIYINKNKQFLCKLGYGQDFSLEKCLSCLKTKFEALEFPHEAGVFLGFPLEDVIEFMNNNKNFLCSGYWRVYHNENSARELFRLYDKSKELVANCILEDLSLLDIKNTLYNIYVNETLVNIAI</sequence>
<evidence type="ECO:0008006" key="3">
    <source>
        <dbReference type="Google" id="ProtNLM"/>
    </source>
</evidence>
<gene>
    <name evidence="1" type="ORF">SAMN02745163_04461</name>
</gene>
<dbReference type="EMBL" id="FQZB01000028">
    <property type="protein sequence ID" value="SHK78778.1"/>
    <property type="molecule type" value="Genomic_DNA"/>
</dbReference>
<organism evidence="1 2">
    <name type="scientific">Clostridium cavendishii DSM 21758</name>
    <dbReference type="NCBI Taxonomy" id="1121302"/>
    <lineage>
        <taxon>Bacteria</taxon>
        <taxon>Bacillati</taxon>
        <taxon>Bacillota</taxon>
        <taxon>Clostridia</taxon>
        <taxon>Eubacteriales</taxon>
        <taxon>Clostridiaceae</taxon>
        <taxon>Clostridium</taxon>
    </lineage>
</organism>
<dbReference type="AlphaFoldDB" id="A0A1M6VBE8"/>
<name>A0A1M6VBE8_9CLOT</name>